<evidence type="ECO:0000256" key="2">
    <source>
        <dbReference type="ARBA" id="ARBA00022692"/>
    </source>
</evidence>
<dbReference type="Pfam" id="PF01040">
    <property type="entry name" value="UbiA"/>
    <property type="match status" value="1"/>
</dbReference>
<dbReference type="EMBL" id="JAQQWK010000011">
    <property type="protein sequence ID" value="KAK8024207.1"/>
    <property type="molecule type" value="Genomic_DNA"/>
</dbReference>
<proteinExistence type="predicted"/>
<dbReference type="PANTHER" id="PTHR42723:SF1">
    <property type="entry name" value="CHLOROPHYLL SYNTHASE, CHLOROPLASTIC"/>
    <property type="match status" value="1"/>
</dbReference>
<feature type="transmembrane region" description="Helical" evidence="5">
    <location>
        <begin position="97"/>
        <end position="118"/>
    </location>
</feature>
<dbReference type="InterPro" id="IPR000537">
    <property type="entry name" value="UbiA_prenyltransferase"/>
</dbReference>
<dbReference type="CDD" id="cd13965">
    <property type="entry name" value="PT_UbiA_3"/>
    <property type="match status" value="1"/>
</dbReference>
<keyword evidence="3 5" id="KW-1133">Transmembrane helix</keyword>
<organism evidence="6 7">
    <name type="scientific">Apiospora rasikravindrae</name>
    <dbReference type="NCBI Taxonomy" id="990691"/>
    <lineage>
        <taxon>Eukaryota</taxon>
        <taxon>Fungi</taxon>
        <taxon>Dikarya</taxon>
        <taxon>Ascomycota</taxon>
        <taxon>Pezizomycotina</taxon>
        <taxon>Sordariomycetes</taxon>
        <taxon>Xylariomycetidae</taxon>
        <taxon>Amphisphaeriales</taxon>
        <taxon>Apiosporaceae</taxon>
        <taxon>Apiospora</taxon>
    </lineage>
</organism>
<name>A0ABR1S1X3_9PEZI</name>
<evidence type="ECO:0000256" key="5">
    <source>
        <dbReference type="SAM" id="Phobius"/>
    </source>
</evidence>
<keyword evidence="7" id="KW-1185">Reference proteome</keyword>
<comment type="subcellular location">
    <subcellularLocation>
        <location evidence="1">Membrane</location>
        <topology evidence="1">Multi-pass membrane protein</topology>
    </subcellularLocation>
</comment>
<dbReference type="PANTHER" id="PTHR42723">
    <property type="entry name" value="CHLOROPHYLL SYNTHASE"/>
    <property type="match status" value="1"/>
</dbReference>
<evidence type="ECO:0000256" key="1">
    <source>
        <dbReference type="ARBA" id="ARBA00004141"/>
    </source>
</evidence>
<sequence length="337" mass="36860">MKTPFPGLTPTGRNDFYPAIEYTAGDVTHHGETMAITGARSGLGRAAAIVFVKAVSLFWLFTVDDVATFVVPNVAFGLCGALSKPIAAPEPSNAANFIFRLLQVVFFTWSNLLVFDLANQRLPEAVREDALNKPWRPIPRGLVTSVQARRAMLLCMPLIPGANYLLGVGVETALLFVLTWLYNNLQGGDENWICRNIIIAAAFYLYNSGSVKVVCINCNVTDMGAAWTIMVSGVILTTMHVQDLKDQQGDSARGRRSAPLVLGDAPARWTLAVPICIWSYSCAQFWDVGLTAGSAVVILGFVVATRCVGYSGKQSDRRTWKLWALWLATLYMLPLVH</sequence>
<protein>
    <submittedName>
        <fullName evidence="6">UbiA prenyltransferase family</fullName>
    </submittedName>
</protein>
<keyword evidence="2 5" id="KW-0812">Transmembrane</keyword>
<evidence type="ECO:0000256" key="4">
    <source>
        <dbReference type="ARBA" id="ARBA00023136"/>
    </source>
</evidence>
<feature type="transmembrane region" description="Helical" evidence="5">
    <location>
        <begin position="288"/>
        <end position="308"/>
    </location>
</feature>
<evidence type="ECO:0000256" key="3">
    <source>
        <dbReference type="ARBA" id="ARBA00022989"/>
    </source>
</evidence>
<feature type="transmembrane region" description="Helical" evidence="5">
    <location>
        <begin position="43"/>
        <end position="61"/>
    </location>
</feature>
<accession>A0ABR1S1X3</accession>
<feature type="transmembrane region" description="Helical" evidence="5">
    <location>
        <begin position="320"/>
        <end position="336"/>
    </location>
</feature>
<gene>
    <name evidence="6" type="ORF">PG993_012273</name>
</gene>
<dbReference type="Proteomes" id="UP001444661">
    <property type="component" value="Unassembled WGS sequence"/>
</dbReference>
<feature type="transmembrane region" description="Helical" evidence="5">
    <location>
        <begin position="162"/>
        <end position="182"/>
    </location>
</feature>
<evidence type="ECO:0000313" key="6">
    <source>
        <dbReference type="EMBL" id="KAK8024207.1"/>
    </source>
</evidence>
<evidence type="ECO:0000313" key="7">
    <source>
        <dbReference type="Proteomes" id="UP001444661"/>
    </source>
</evidence>
<reference evidence="6 7" key="1">
    <citation type="submission" date="2023-01" db="EMBL/GenBank/DDBJ databases">
        <title>Analysis of 21 Apiospora genomes using comparative genomics revels a genus with tremendous synthesis potential of carbohydrate active enzymes and secondary metabolites.</title>
        <authorList>
            <person name="Sorensen T."/>
        </authorList>
    </citation>
    <scope>NUCLEOTIDE SEQUENCE [LARGE SCALE GENOMIC DNA]</scope>
    <source>
        <strain evidence="6 7">CBS 33761</strain>
    </source>
</reference>
<dbReference type="InterPro" id="IPR050475">
    <property type="entry name" value="Prenyltransferase_related"/>
</dbReference>
<keyword evidence="4 5" id="KW-0472">Membrane</keyword>
<comment type="caution">
    <text evidence="6">The sequence shown here is derived from an EMBL/GenBank/DDBJ whole genome shotgun (WGS) entry which is preliminary data.</text>
</comment>